<dbReference type="WBParaSite" id="PS1159_v2.g1073.t1">
    <property type="protein sequence ID" value="PS1159_v2.g1073.t1"/>
    <property type="gene ID" value="PS1159_v2.g1073"/>
</dbReference>
<proteinExistence type="predicted"/>
<name>A0AC35EU04_9BILA</name>
<evidence type="ECO:0000313" key="1">
    <source>
        <dbReference type="Proteomes" id="UP000887580"/>
    </source>
</evidence>
<protein>
    <submittedName>
        <fullName evidence="2">G-protein coupled receptors family 1 profile domain-containing protein</fullName>
    </submittedName>
</protein>
<dbReference type="Proteomes" id="UP000887580">
    <property type="component" value="Unplaced"/>
</dbReference>
<sequence length="268" mass="30335">MILGIILEATDRRALFLEVTETRKVPTKNSRECITFWVMFQTIADFWGPIIEVIMGLERFCAVIYPGIFYKLFSESSIRSTAVSTMLALICILIPVGISIISPTPNVRYSCGRKAAFSVQFGTIDYCTNVFGYLAALFFNLIATIKASFLRQSQKHMQKLKCYTGISLLSTILISIPNLLSIINANFSKLPDWVMTPAILMACVNCGLNFFVYLFFNSEFRRRFFLIFTCGKFRSPKVSAPIIISKLHEIPSPKRIVPEMTKIVSRSL</sequence>
<accession>A0AC35EU04</accession>
<evidence type="ECO:0000313" key="2">
    <source>
        <dbReference type="WBParaSite" id="PS1159_v2.g1073.t1"/>
    </source>
</evidence>
<organism evidence="1 2">
    <name type="scientific">Panagrolaimus sp. PS1159</name>
    <dbReference type="NCBI Taxonomy" id="55785"/>
    <lineage>
        <taxon>Eukaryota</taxon>
        <taxon>Metazoa</taxon>
        <taxon>Ecdysozoa</taxon>
        <taxon>Nematoda</taxon>
        <taxon>Chromadorea</taxon>
        <taxon>Rhabditida</taxon>
        <taxon>Tylenchina</taxon>
        <taxon>Panagrolaimomorpha</taxon>
        <taxon>Panagrolaimoidea</taxon>
        <taxon>Panagrolaimidae</taxon>
        <taxon>Panagrolaimus</taxon>
    </lineage>
</organism>
<reference evidence="2" key="1">
    <citation type="submission" date="2022-11" db="UniProtKB">
        <authorList>
            <consortium name="WormBaseParasite"/>
        </authorList>
    </citation>
    <scope>IDENTIFICATION</scope>
</reference>